<proteinExistence type="predicted"/>
<accession>A0A0M8KAC2</accession>
<comment type="caution">
    <text evidence="6">The sequence shown here is derived from an EMBL/GenBank/DDBJ whole genome shotgun (WGS) entry which is preliminary data.</text>
</comment>
<dbReference type="GO" id="GO:0005525">
    <property type="term" value="F:GTP binding"/>
    <property type="evidence" value="ECO:0007669"/>
    <property type="project" value="UniProtKB-KW"/>
</dbReference>
<keyword evidence="3" id="KW-0175">Coiled coil</keyword>
<evidence type="ECO:0000313" key="6">
    <source>
        <dbReference type="EMBL" id="GAP63536.1"/>
    </source>
</evidence>
<keyword evidence="8" id="KW-1185">Reference proteome</keyword>
<evidence type="ECO:0000256" key="2">
    <source>
        <dbReference type="ARBA" id="ARBA00023134"/>
    </source>
</evidence>
<dbReference type="NCBIfam" id="TIGR00231">
    <property type="entry name" value="small_GTP"/>
    <property type="match status" value="1"/>
</dbReference>
<dbReference type="PANTHER" id="PTHR43681">
    <property type="entry name" value="TRANSMEMBRANE GTPASE FZO"/>
    <property type="match status" value="1"/>
</dbReference>
<dbReference type="Gene3D" id="3.40.50.300">
    <property type="entry name" value="P-loop containing nucleotide triphosphate hydrolases"/>
    <property type="match status" value="1"/>
</dbReference>
<reference evidence="8" key="3">
    <citation type="submission" date="2015-08" db="EMBL/GenBank/DDBJ databases">
        <title>Draft Genome Sequence of a Heterotrophic Facultative Anaerobic Bacterium Ardenticatena maritima Strain 110S.</title>
        <authorList>
            <person name="Kawaichi S."/>
            <person name="Yoshida T."/>
            <person name="Sako Y."/>
            <person name="Nakamura R."/>
        </authorList>
    </citation>
    <scope>NUCLEOTIDE SEQUENCE [LARGE SCALE GENOMIC DNA]</scope>
    <source>
        <strain evidence="8">110S</strain>
    </source>
</reference>
<protein>
    <recommendedName>
        <fullName evidence="5">G domain-containing protein</fullName>
    </recommendedName>
</protein>
<dbReference type="RefSeq" id="WP_160317003.1">
    <property type="nucleotide sequence ID" value="NZ_BBZA01000164.1"/>
</dbReference>
<dbReference type="SUPFAM" id="SSF52540">
    <property type="entry name" value="P-loop containing nucleoside triphosphate hydrolases"/>
    <property type="match status" value="1"/>
</dbReference>
<feature type="coiled-coil region" evidence="3">
    <location>
        <begin position="542"/>
        <end position="569"/>
    </location>
</feature>
<dbReference type="InterPro" id="IPR006073">
    <property type="entry name" value="GTP-bd"/>
</dbReference>
<keyword evidence="2" id="KW-0342">GTP-binding</keyword>
<dbReference type="Pfam" id="PF01926">
    <property type="entry name" value="MMR_HSR1"/>
    <property type="match status" value="1"/>
</dbReference>
<dbReference type="InterPro" id="IPR051943">
    <property type="entry name" value="TRAFAC_Dynamin-like_GTPase"/>
</dbReference>
<evidence type="ECO:0000256" key="1">
    <source>
        <dbReference type="ARBA" id="ARBA00022741"/>
    </source>
</evidence>
<dbReference type="InterPro" id="IPR005225">
    <property type="entry name" value="Small_GTP-bd"/>
</dbReference>
<gene>
    <name evidence="6" type="ORF">ARMA_1959</name>
    <name evidence="7" type="ORF">SE16_00445</name>
</gene>
<dbReference type="InParanoid" id="A0A0M8KAC2"/>
<keyword evidence="1" id="KW-0547">Nucleotide-binding</keyword>
<keyword evidence="4" id="KW-0472">Membrane</keyword>
<dbReference type="InterPro" id="IPR027417">
    <property type="entry name" value="P-loop_NTPase"/>
</dbReference>
<evidence type="ECO:0000256" key="4">
    <source>
        <dbReference type="SAM" id="Phobius"/>
    </source>
</evidence>
<dbReference type="OrthoDB" id="9816479at2"/>
<reference evidence="6 8" key="1">
    <citation type="journal article" date="2015" name="Genome Announc.">
        <title>Draft Genome Sequence of a Heterotrophic Facultative Anaerobic Thermophilic Bacterium, Ardenticatena maritima Strain 110ST.</title>
        <authorList>
            <person name="Kawaichi S."/>
            <person name="Yoshida T."/>
            <person name="Sako Y."/>
            <person name="Nakamura R."/>
        </authorList>
    </citation>
    <scope>NUCLEOTIDE SEQUENCE [LARGE SCALE GENOMIC DNA]</scope>
    <source>
        <strain evidence="6 8">110S</strain>
    </source>
</reference>
<reference evidence="7 9" key="2">
    <citation type="submission" date="2015-07" db="EMBL/GenBank/DDBJ databases">
        <title>Whole genome sequence of Ardenticatena maritima DSM 23922.</title>
        <authorList>
            <person name="Hemp J."/>
            <person name="Ward L.M."/>
            <person name="Pace L.A."/>
            <person name="Fischer W.W."/>
        </authorList>
    </citation>
    <scope>NUCLEOTIDE SEQUENCE [LARGE SCALE GENOMIC DNA]</scope>
    <source>
        <strain evidence="7 9">110S</strain>
    </source>
</reference>
<evidence type="ECO:0000313" key="9">
    <source>
        <dbReference type="Proteomes" id="UP000050502"/>
    </source>
</evidence>
<dbReference type="PANTHER" id="PTHR43681:SF1">
    <property type="entry name" value="SARCALUMENIN"/>
    <property type="match status" value="1"/>
</dbReference>
<keyword evidence="4" id="KW-1133">Transmembrane helix</keyword>
<keyword evidence="4" id="KW-0812">Transmembrane</keyword>
<evidence type="ECO:0000259" key="5">
    <source>
        <dbReference type="Pfam" id="PF01926"/>
    </source>
</evidence>
<organism evidence="6 8">
    <name type="scientific">Ardenticatena maritima</name>
    <dbReference type="NCBI Taxonomy" id="872965"/>
    <lineage>
        <taxon>Bacteria</taxon>
        <taxon>Bacillati</taxon>
        <taxon>Chloroflexota</taxon>
        <taxon>Ardenticatenia</taxon>
        <taxon>Ardenticatenales</taxon>
        <taxon>Ardenticatenaceae</taxon>
        <taxon>Ardenticatena</taxon>
    </lineage>
</organism>
<evidence type="ECO:0000313" key="8">
    <source>
        <dbReference type="Proteomes" id="UP000037784"/>
    </source>
</evidence>
<dbReference type="CDD" id="cd09912">
    <property type="entry name" value="DLP_2"/>
    <property type="match status" value="1"/>
</dbReference>
<evidence type="ECO:0000313" key="7">
    <source>
        <dbReference type="EMBL" id="KPL89727.1"/>
    </source>
</evidence>
<sequence length="576" mass="65617">MHTLNERYATLLKQERRLLQHLLATLSTWDVPEEHMQRLHEALEHLDDFFLLVIVGEFNSGKSALINALLGERYVTEGVTPTTAHIHILRYGLQQEPHRTEEGYWVVTYPAGFLREIHIVDTPGTNAVLREHEAISRDFVPRSDLVLFVTSADRPFTESERDFLQTIRDWGKKIVFVINKIDLLEEEDARATVVEFVRENASRLLGTTPTIFAVSARQALKAKQSGAPVPPEWAALETYLFETLSAEERVRLKLASPLGVAKRILAETLERLHEREALLAEDLATIEQVETQLRLYRQDMEQEFDYHRLKIQAILNEMQARGETFFDETLRIARIFSLLNASALRQAFERDVIADTPQQIERQVQDLIDWMVDREARQWRVMARLLGERRATEHLEGAAQEAASGFEYNRAHLLDRVGRAAQDVLARYDRSAEARMLVENVQSALAQVALTEAGAIGLGTILTALLTTSAADLTGLLAAGTLGMLGLGIIPYRRRQAQKAFREKIEHLKVQLVRVLEEAFAHEIERSVKRLNEAIAPYARFVRTEQEHLQQLAATLHEYEAELRRLEAEIGTPTIP</sequence>
<dbReference type="AlphaFoldDB" id="A0A0M8KAC2"/>
<dbReference type="STRING" id="872965.SE16_00445"/>
<evidence type="ECO:0000256" key="3">
    <source>
        <dbReference type="SAM" id="Coils"/>
    </source>
</evidence>
<dbReference type="EMBL" id="LGKN01000003">
    <property type="protein sequence ID" value="KPL89727.1"/>
    <property type="molecule type" value="Genomic_DNA"/>
</dbReference>
<name>A0A0M8KAC2_9CHLR</name>
<dbReference type="Proteomes" id="UP000050502">
    <property type="component" value="Unassembled WGS sequence"/>
</dbReference>
<dbReference type="Proteomes" id="UP000037784">
    <property type="component" value="Unassembled WGS sequence"/>
</dbReference>
<feature type="domain" description="G" evidence="5">
    <location>
        <begin position="53"/>
        <end position="180"/>
    </location>
</feature>
<feature type="transmembrane region" description="Helical" evidence="4">
    <location>
        <begin position="473"/>
        <end position="492"/>
    </location>
</feature>
<dbReference type="EMBL" id="BBZA01000164">
    <property type="protein sequence ID" value="GAP63536.1"/>
    <property type="molecule type" value="Genomic_DNA"/>
</dbReference>